<dbReference type="AlphaFoldDB" id="A0A183G1D2"/>
<feature type="region of interest" description="Disordered" evidence="1">
    <location>
        <begin position="15"/>
        <end position="43"/>
    </location>
</feature>
<proteinExistence type="predicted"/>
<dbReference type="WBParaSite" id="HPBE_0001498901-mRNA-1">
    <property type="protein sequence ID" value="HPBE_0001498901-mRNA-1"/>
    <property type="gene ID" value="HPBE_0001498901"/>
</dbReference>
<feature type="region of interest" description="Disordered" evidence="1">
    <location>
        <begin position="78"/>
        <end position="123"/>
    </location>
</feature>
<accession>A0A3P8E1Z4</accession>
<protein>
    <submittedName>
        <fullName evidence="4">Transmembrane protein</fullName>
    </submittedName>
</protein>
<accession>A0A183G1D2</accession>
<reference evidence="2 3" key="1">
    <citation type="submission" date="2018-11" db="EMBL/GenBank/DDBJ databases">
        <authorList>
            <consortium name="Pathogen Informatics"/>
        </authorList>
    </citation>
    <scope>NUCLEOTIDE SEQUENCE [LARGE SCALE GENOMIC DNA]</scope>
</reference>
<reference evidence="4" key="2">
    <citation type="submission" date="2019-09" db="UniProtKB">
        <authorList>
            <consortium name="WormBaseParasite"/>
        </authorList>
    </citation>
    <scope>IDENTIFICATION</scope>
</reference>
<evidence type="ECO:0000313" key="4">
    <source>
        <dbReference type="WBParaSite" id="HPBE_0001498901-mRNA-1"/>
    </source>
</evidence>
<evidence type="ECO:0000313" key="3">
    <source>
        <dbReference type="Proteomes" id="UP000050761"/>
    </source>
</evidence>
<evidence type="ECO:0000313" key="2">
    <source>
        <dbReference type="EMBL" id="VDP01456.1"/>
    </source>
</evidence>
<organism evidence="3 4">
    <name type="scientific">Heligmosomoides polygyrus</name>
    <name type="common">Parasitic roundworm</name>
    <dbReference type="NCBI Taxonomy" id="6339"/>
    <lineage>
        <taxon>Eukaryota</taxon>
        <taxon>Metazoa</taxon>
        <taxon>Ecdysozoa</taxon>
        <taxon>Nematoda</taxon>
        <taxon>Chromadorea</taxon>
        <taxon>Rhabditida</taxon>
        <taxon>Rhabditina</taxon>
        <taxon>Rhabditomorpha</taxon>
        <taxon>Strongyloidea</taxon>
        <taxon>Heligmosomidae</taxon>
        <taxon>Heligmosomoides</taxon>
    </lineage>
</organism>
<gene>
    <name evidence="2" type="ORF">HPBE_LOCUS14990</name>
</gene>
<dbReference type="EMBL" id="UZAH01028642">
    <property type="protein sequence ID" value="VDP01456.1"/>
    <property type="molecule type" value="Genomic_DNA"/>
</dbReference>
<sequence>MGFASTYKGTTIAGTLVDGNESLASESQPDATTGTGSRSGECGSRRLQCFFSARESLFSARSLERVGCDFSPVTVALERSENERGTTLPSQESETRTASEHAAGDETCDLGCARESDFGPVEV</sequence>
<feature type="compositionally biased region" description="Polar residues" evidence="1">
    <location>
        <begin position="22"/>
        <end position="38"/>
    </location>
</feature>
<name>A0A183G1D2_HELPZ</name>
<keyword evidence="3" id="KW-1185">Reference proteome</keyword>
<dbReference type="Proteomes" id="UP000050761">
    <property type="component" value="Unassembled WGS sequence"/>
</dbReference>
<evidence type="ECO:0000256" key="1">
    <source>
        <dbReference type="SAM" id="MobiDB-lite"/>
    </source>
</evidence>
<feature type="compositionally biased region" description="Basic and acidic residues" evidence="1">
    <location>
        <begin position="93"/>
        <end position="104"/>
    </location>
</feature>